<dbReference type="AlphaFoldDB" id="A0A1G8BNW8"/>
<dbReference type="EMBL" id="FNCZ01000002">
    <property type="protein sequence ID" value="SDH34788.1"/>
    <property type="molecule type" value="Genomic_DNA"/>
</dbReference>
<name>A0A1G8BNW8_9FLAO</name>
<accession>A0A1G8BNW8</accession>
<dbReference type="OrthoDB" id="1445977at2"/>
<dbReference type="STRING" id="262004.SAMN04489796_102375"/>
<sequence length="77" mass="9087">MKLYLSKSYSDDGEFFPDQGKSGIVFSSKDDILKLCDFFEKVKNHVKNNDSCHMHFRDSFPEWKKEKHIDLEINVAE</sequence>
<evidence type="ECO:0000313" key="2">
    <source>
        <dbReference type="Proteomes" id="UP000199492"/>
    </source>
</evidence>
<reference evidence="2" key="1">
    <citation type="submission" date="2016-10" db="EMBL/GenBank/DDBJ databases">
        <authorList>
            <person name="Varghese N."/>
            <person name="Submissions S."/>
        </authorList>
    </citation>
    <scope>NUCLEOTIDE SEQUENCE [LARGE SCALE GENOMIC DNA]</scope>
    <source>
        <strain evidence="2">DSM 15363</strain>
    </source>
</reference>
<gene>
    <name evidence="1" type="ORF">SAMN04489796_102375</name>
</gene>
<protein>
    <submittedName>
        <fullName evidence="1">Uncharacterized protein</fullName>
    </submittedName>
</protein>
<dbReference type="Proteomes" id="UP000199492">
    <property type="component" value="Unassembled WGS sequence"/>
</dbReference>
<proteinExistence type="predicted"/>
<evidence type="ECO:0000313" key="1">
    <source>
        <dbReference type="EMBL" id="SDH34788.1"/>
    </source>
</evidence>
<dbReference type="RefSeq" id="WP_092467240.1">
    <property type="nucleotide sequence ID" value="NZ_FNCZ01000002.1"/>
</dbReference>
<keyword evidence="2" id="KW-1185">Reference proteome</keyword>
<organism evidence="1 2">
    <name type="scientific">Winogradskyella thalassocola</name>
    <dbReference type="NCBI Taxonomy" id="262004"/>
    <lineage>
        <taxon>Bacteria</taxon>
        <taxon>Pseudomonadati</taxon>
        <taxon>Bacteroidota</taxon>
        <taxon>Flavobacteriia</taxon>
        <taxon>Flavobacteriales</taxon>
        <taxon>Flavobacteriaceae</taxon>
        <taxon>Winogradskyella</taxon>
    </lineage>
</organism>